<keyword evidence="1" id="KW-0812">Transmembrane</keyword>
<evidence type="ECO:0000313" key="3">
    <source>
        <dbReference type="EMBL" id="HII84213.1"/>
    </source>
</evidence>
<evidence type="ECO:0000256" key="1">
    <source>
        <dbReference type="SAM" id="Phobius"/>
    </source>
</evidence>
<dbReference type="AlphaFoldDB" id="A0A7J4TL00"/>
<comment type="caution">
    <text evidence="3">The sequence shown here is derived from an EMBL/GenBank/DDBJ whole genome shotgun (WGS) entry which is preliminary data.</text>
</comment>
<name>A0A7J4TL00_9EURY</name>
<dbReference type="InterPro" id="IPR011674">
    <property type="entry name" value="DUF1616"/>
</dbReference>
<organism evidence="3 4">
    <name type="scientific">Methanobacterium subterraneum</name>
    <dbReference type="NCBI Taxonomy" id="59277"/>
    <lineage>
        <taxon>Archaea</taxon>
        <taxon>Methanobacteriati</taxon>
        <taxon>Methanobacteriota</taxon>
        <taxon>Methanomada group</taxon>
        <taxon>Methanobacteria</taxon>
        <taxon>Methanobacteriales</taxon>
        <taxon>Methanobacteriaceae</taxon>
        <taxon>Methanobacterium</taxon>
    </lineage>
</organism>
<gene>
    <name evidence="3" type="ORF">HA271_05125</name>
</gene>
<dbReference type="Proteomes" id="UP000586031">
    <property type="component" value="Unassembled WGS sequence"/>
</dbReference>
<feature type="transmembrane region" description="Helical" evidence="1">
    <location>
        <begin position="6"/>
        <end position="25"/>
    </location>
</feature>
<dbReference type="EMBL" id="DUHE01000150">
    <property type="protein sequence ID" value="HII84213.1"/>
    <property type="molecule type" value="Genomic_DNA"/>
</dbReference>
<proteinExistence type="predicted"/>
<feature type="domain" description="DUF1616" evidence="2">
    <location>
        <begin position="3"/>
        <end position="137"/>
    </location>
</feature>
<protein>
    <submittedName>
        <fullName evidence="3">DUF1616 domain-containing protein</fullName>
    </submittedName>
</protein>
<accession>A0A7J4TL00</accession>
<keyword evidence="1" id="KW-1133">Transmembrane helix</keyword>
<sequence>MNVDRTLSIIIGIFLIIGFIGIAYISSTPYEVDNFTEFYLLGPDGTAGNYPTNLTTGETGKLTVGTVNHEHSNTSYLVKITKNNEILKEEYFTLENKQIKNMPFEFNAGAEGQYSIKFDLYKLPDTKNVYRSLFILVNVR</sequence>
<reference evidence="4" key="1">
    <citation type="journal article" date="2020" name="bioRxiv">
        <title>A rank-normalized archaeal taxonomy based on genome phylogeny resolves widespread incomplete and uneven classifications.</title>
        <authorList>
            <person name="Rinke C."/>
            <person name="Chuvochina M."/>
            <person name="Mussig A.J."/>
            <person name="Chaumeil P.-A."/>
            <person name="Waite D.W."/>
            <person name="Whitman W.B."/>
            <person name="Parks D.H."/>
            <person name="Hugenholtz P."/>
        </authorList>
    </citation>
    <scope>NUCLEOTIDE SEQUENCE [LARGE SCALE GENOMIC DNA]</scope>
</reference>
<dbReference type="Pfam" id="PF07760">
    <property type="entry name" value="DUF1616"/>
    <property type="match status" value="1"/>
</dbReference>
<evidence type="ECO:0000313" key="4">
    <source>
        <dbReference type="Proteomes" id="UP000586031"/>
    </source>
</evidence>
<evidence type="ECO:0000259" key="2">
    <source>
        <dbReference type="Pfam" id="PF07760"/>
    </source>
</evidence>
<keyword evidence="1" id="KW-0472">Membrane</keyword>